<keyword evidence="1" id="KW-1185">Reference proteome</keyword>
<dbReference type="Gene3D" id="1.25.40.10">
    <property type="entry name" value="Tetratricopeptide repeat domain"/>
    <property type="match status" value="1"/>
</dbReference>
<dbReference type="GO" id="GO:0005634">
    <property type="term" value="C:nucleus"/>
    <property type="evidence" value="ECO:0007669"/>
    <property type="project" value="TreeGrafter"/>
</dbReference>
<protein>
    <submittedName>
        <fullName evidence="2">SET domain-containing protein</fullName>
    </submittedName>
</protein>
<dbReference type="InterPro" id="IPR011990">
    <property type="entry name" value="TPR-like_helical_dom_sf"/>
</dbReference>
<dbReference type="Gene3D" id="2.170.270.10">
    <property type="entry name" value="SET domain"/>
    <property type="match status" value="1"/>
</dbReference>
<evidence type="ECO:0000313" key="2">
    <source>
        <dbReference type="WBParaSite" id="nRc.2.0.1.t47739-RA"/>
    </source>
</evidence>
<name>A0A915L9K8_ROMCU</name>
<reference evidence="2" key="1">
    <citation type="submission" date="2022-11" db="UniProtKB">
        <authorList>
            <consortium name="WormBaseParasite"/>
        </authorList>
    </citation>
    <scope>IDENTIFICATION</scope>
</reference>
<dbReference type="WBParaSite" id="nRc.2.0.1.t47739-RA">
    <property type="protein sequence ID" value="nRc.2.0.1.t47739-RA"/>
    <property type="gene ID" value="nRc.2.0.1.g47739"/>
</dbReference>
<dbReference type="InterPro" id="IPR050869">
    <property type="entry name" value="H3K4_H4K5_MeTrfase"/>
</dbReference>
<dbReference type="AlphaFoldDB" id="A0A915L9K8"/>
<accession>A0A915L9K8</accession>
<dbReference type="OMA" id="KWYFDCQ"/>
<evidence type="ECO:0000313" key="1">
    <source>
        <dbReference type="Proteomes" id="UP000887565"/>
    </source>
</evidence>
<organism evidence="1 2">
    <name type="scientific">Romanomermis culicivorax</name>
    <name type="common">Nematode worm</name>
    <dbReference type="NCBI Taxonomy" id="13658"/>
    <lineage>
        <taxon>Eukaryota</taxon>
        <taxon>Metazoa</taxon>
        <taxon>Ecdysozoa</taxon>
        <taxon>Nematoda</taxon>
        <taxon>Enoplea</taxon>
        <taxon>Dorylaimia</taxon>
        <taxon>Mermithida</taxon>
        <taxon>Mermithoidea</taxon>
        <taxon>Mermithidae</taxon>
        <taxon>Romanomermis</taxon>
    </lineage>
</organism>
<sequence>MSTAWKDHHKPECQRLKRVFPNLPMSEVLFLGRVIDRLEFIRKFGDVGNWQKDRKFEQLITHAEEIRKDGEKMRMLEKLLAKLKTYMGENKPDLLKNDQEIFELVCRTWINSHSIHTNAGVELGMALDLGVSYYDHSCRPNLTLVFDGFRAMLRPLTPKVDANDHKNSFIAYVDVGRSKYQRRMELQSKWFFWCCCERCMDPEDDRLTSLKCQNKSCKECIITTEDCEPEDLKCSKCDALLTKDKVAEAQQFMKSLPSRYSPEVTKEQTEELGRHLEKAREILHEENIYYCRMQTAYLQMCGQNDQHFVNPELQKMVYENYRRCLPKADRHVGYQLLHLVKALIESGRRSEAVQYAYEAMIIFEICFGLQHPYYLQTLALWTFLDKKEPKSDVQLLELMNFNYNRPIDISPYLEKAMSVI</sequence>
<dbReference type="InterPro" id="IPR046341">
    <property type="entry name" value="SET_dom_sf"/>
</dbReference>
<dbReference type="Proteomes" id="UP000887565">
    <property type="component" value="Unplaced"/>
</dbReference>
<dbReference type="PANTHER" id="PTHR12197">
    <property type="entry name" value="HISTONE-LYSINE N-METHYLTRANSFERASE SMYD"/>
    <property type="match status" value="1"/>
</dbReference>
<proteinExistence type="predicted"/>
<dbReference type="PANTHER" id="PTHR12197:SF300">
    <property type="entry name" value="HISTONE-LYSINE N-METHYLTRANSFERASE SET-18"/>
    <property type="match status" value="1"/>
</dbReference>